<keyword evidence="5 6" id="KW-0472">Membrane</keyword>
<comment type="similarity">
    <text evidence="2">Belongs to the GtrA family.</text>
</comment>
<dbReference type="AlphaFoldDB" id="A0A0G0XJ82"/>
<evidence type="ECO:0000256" key="2">
    <source>
        <dbReference type="ARBA" id="ARBA00009399"/>
    </source>
</evidence>
<evidence type="ECO:0000256" key="4">
    <source>
        <dbReference type="ARBA" id="ARBA00022989"/>
    </source>
</evidence>
<feature type="transmembrane region" description="Helical" evidence="6">
    <location>
        <begin position="71"/>
        <end position="92"/>
    </location>
</feature>
<evidence type="ECO:0000313" key="9">
    <source>
        <dbReference type="Proteomes" id="UP000034854"/>
    </source>
</evidence>
<organism evidence="8 9">
    <name type="scientific">Candidatus Curtissbacteria bacterium GW2011_GWA1_41_11</name>
    <dbReference type="NCBI Taxonomy" id="1618409"/>
    <lineage>
        <taxon>Bacteria</taxon>
        <taxon>Candidatus Curtissiibacteriota</taxon>
    </lineage>
</organism>
<dbReference type="GO" id="GO:0016740">
    <property type="term" value="F:transferase activity"/>
    <property type="evidence" value="ECO:0007669"/>
    <property type="project" value="UniProtKB-KW"/>
</dbReference>
<evidence type="ECO:0000256" key="1">
    <source>
        <dbReference type="ARBA" id="ARBA00004141"/>
    </source>
</evidence>
<dbReference type="Proteomes" id="UP000034854">
    <property type="component" value="Unassembled WGS sequence"/>
</dbReference>
<dbReference type="InterPro" id="IPR007267">
    <property type="entry name" value="GtrA_DPMS_TM"/>
</dbReference>
<feature type="transmembrane region" description="Helical" evidence="6">
    <location>
        <begin position="37"/>
        <end position="59"/>
    </location>
</feature>
<feature type="domain" description="GtrA/DPMS transmembrane" evidence="7">
    <location>
        <begin position="70"/>
        <end position="194"/>
    </location>
</feature>
<dbReference type="PANTHER" id="PTHR38459:SF1">
    <property type="entry name" value="PROPHAGE BACTOPRENOL-LINKED GLUCOSE TRANSLOCASE HOMOLOG"/>
    <property type="match status" value="1"/>
</dbReference>
<feature type="transmembrane region" description="Helical" evidence="6">
    <location>
        <begin position="168"/>
        <end position="186"/>
    </location>
</feature>
<keyword evidence="4 6" id="KW-1133">Transmembrane helix</keyword>
<sequence>MPTQDIVLSIVSSYLIGIFLIPTLINTGSLTKIPFPYLSLFVVFPLVAIAGMFVANFLGKKIKILWQVAKFGLVGVLNTAIDFGVLNLLILLTNYTQGTGLGLINIPSFSLAILNSYFWNRKWVFADSKKGNFVVFVAVTAIGLLINTGVVVGITTLIPPAFGLSPTLWANVAKVFATGFSMVWNFSGYKLVVFKK</sequence>
<feature type="transmembrane region" description="Helical" evidence="6">
    <location>
        <begin position="7"/>
        <end position="25"/>
    </location>
</feature>
<name>A0A0G0XJ82_9BACT</name>
<comment type="subcellular location">
    <subcellularLocation>
        <location evidence="1">Membrane</location>
        <topology evidence="1">Multi-pass membrane protein</topology>
    </subcellularLocation>
</comment>
<keyword evidence="3 6" id="KW-0812">Transmembrane</keyword>
<dbReference type="InterPro" id="IPR051401">
    <property type="entry name" value="GtrA_CellWall_Glycosyl"/>
</dbReference>
<dbReference type="PANTHER" id="PTHR38459">
    <property type="entry name" value="PROPHAGE BACTOPRENOL-LINKED GLUCOSE TRANSLOCASE HOMOLOG"/>
    <property type="match status" value="1"/>
</dbReference>
<protein>
    <submittedName>
        <fullName evidence="8">Glycosyl transferase family 2</fullName>
    </submittedName>
</protein>
<feature type="transmembrane region" description="Helical" evidence="6">
    <location>
        <begin position="131"/>
        <end position="162"/>
    </location>
</feature>
<accession>A0A0G0XJ82</accession>
<reference evidence="8 9" key="1">
    <citation type="journal article" date="2015" name="Nature">
        <title>rRNA introns, odd ribosomes, and small enigmatic genomes across a large radiation of phyla.</title>
        <authorList>
            <person name="Brown C.T."/>
            <person name="Hug L.A."/>
            <person name="Thomas B.C."/>
            <person name="Sharon I."/>
            <person name="Castelle C.J."/>
            <person name="Singh A."/>
            <person name="Wilkins M.J."/>
            <person name="Williams K.H."/>
            <person name="Banfield J.F."/>
        </authorList>
    </citation>
    <scope>NUCLEOTIDE SEQUENCE [LARGE SCALE GENOMIC DNA]</scope>
</reference>
<evidence type="ECO:0000256" key="6">
    <source>
        <dbReference type="SAM" id="Phobius"/>
    </source>
</evidence>
<dbReference type="GO" id="GO:0000271">
    <property type="term" value="P:polysaccharide biosynthetic process"/>
    <property type="evidence" value="ECO:0007669"/>
    <property type="project" value="InterPro"/>
</dbReference>
<gene>
    <name evidence="8" type="ORF">UU34_C0003G0054</name>
</gene>
<dbReference type="Pfam" id="PF04138">
    <property type="entry name" value="GtrA_DPMS_TM"/>
    <property type="match status" value="1"/>
</dbReference>
<dbReference type="GO" id="GO:0005886">
    <property type="term" value="C:plasma membrane"/>
    <property type="evidence" value="ECO:0007669"/>
    <property type="project" value="TreeGrafter"/>
</dbReference>
<evidence type="ECO:0000313" key="8">
    <source>
        <dbReference type="EMBL" id="KKR87712.1"/>
    </source>
</evidence>
<dbReference type="EMBL" id="LCAG01000003">
    <property type="protein sequence ID" value="KKR87712.1"/>
    <property type="molecule type" value="Genomic_DNA"/>
</dbReference>
<evidence type="ECO:0000256" key="5">
    <source>
        <dbReference type="ARBA" id="ARBA00023136"/>
    </source>
</evidence>
<keyword evidence="8" id="KW-0808">Transferase</keyword>
<comment type="caution">
    <text evidence="8">The sequence shown here is derived from an EMBL/GenBank/DDBJ whole genome shotgun (WGS) entry which is preliminary data.</text>
</comment>
<evidence type="ECO:0000259" key="7">
    <source>
        <dbReference type="Pfam" id="PF04138"/>
    </source>
</evidence>
<evidence type="ECO:0000256" key="3">
    <source>
        <dbReference type="ARBA" id="ARBA00022692"/>
    </source>
</evidence>
<feature type="transmembrane region" description="Helical" evidence="6">
    <location>
        <begin position="98"/>
        <end position="119"/>
    </location>
</feature>
<proteinExistence type="inferred from homology"/>